<reference evidence="3 4" key="1">
    <citation type="submission" date="2019-07" db="EMBL/GenBank/DDBJ databases">
        <title>Genomic Encyclopedia of Type Strains, Phase IV (KMG-IV): sequencing the most valuable type-strain genomes for metagenomic binning, comparative biology and taxonomic classification.</title>
        <authorList>
            <person name="Goeker M."/>
        </authorList>
    </citation>
    <scope>NUCLEOTIDE SEQUENCE [LARGE SCALE GENOMIC DNA]</scope>
    <source>
        <strain evidence="3 4">SS015</strain>
    </source>
</reference>
<evidence type="ECO:0000313" key="4">
    <source>
        <dbReference type="Proteomes" id="UP000324159"/>
    </source>
</evidence>
<dbReference type="Gene3D" id="3.40.50.11440">
    <property type="match status" value="1"/>
</dbReference>
<keyword evidence="4" id="KW-1185">Reference proteome</keyword>
<evidence type="ECO:0000313" key="3">
    <source>
        <dbReference type="EMBL" id="TYO96661.1"/>
    </source>
</evidence>
<evidence type="ECO:0000259" key="1">
    <source>
        <dbReference type="Pfam" id="PF09861"/>
    </source>
</evidence>
<dbReference type="NCBIfam" id="NF033504">
    <property type="entry name" value="Ni_dep_LarA"/>
    <property type="match status" value="1"/>
</dbReference>
<dbReference type="InterPro" id="IPR048068">
    <property type="entry name" value="LarA-like"/>
</dbReference>
<dbReference type="Pfam" id="PF21113">
    <property type="entry name" value="LarA_C"/>
    <property type="match status" value="1"/>
</dbReference>
<dbReference type="InterPro" id="IPR048520">
    <property type="entry name" value="LarA_C"/>
</dbReference>
<accession>A0A5D3WH78</accession>
<dbReference type="Pfam" id="PF09861">
    <property type="entry name" value="Lar_N"/>
    <property type="match status" value="1"/>
</dbReference>
<dbReference type="RefSeq" id="WP_148896731.1">
    <property type="nucleotide sequence ID" value="NZ_VNIB01000013.1"/>
</dbReference>
<dbReference type="Gene3D" id="3.90.226.30">
    <property type="match status" value="1"/>
</dbReference>
<sequence>MTEFELKYGTDTITASIPGAELLCARPFVAPAAEATLICSALDAPIGTPPIETIVRPHETVAIVTSDITRYTGSEIYLPQLVERLNRAGITDDAITIVIALGIHRRQTEAEHRKILGPLFGRIRIVDHDCDDSEQLVELGEVDGIPVVINRTVVEADRVIVTGTIGVHYFAGFGGGRKGLVPGVAARETCMATHFRVFNPPGVGGKHPLAAPAILDGNPVHAAILEAARLVEPDFLLNTVLTADKRIAGVFCGDLEQAHLAGCELALRLYTAPVTEPADLAVISCGGAPKDINFIQAHKALDYGVRALRPGGTAILLAACPDGFGHPTFFDWFRYQDLAEFETALRAGYQINGQTAHATLDKARRFRIILISGFSAEQTAAMGMEKAENLDAALQMAYQELPENPRTLVIPEGGTVLPILQEPGFRIQESE</sequence>
<protein>
    <submittedName>
        <fullName evidence="3">Nickel-dependent lactate racemase</fullName>
    </submittedName>
</protein>
<dbReference type="PANTHER" id="PTHR33171">
    <property type="entry name" value="LAR_N DOMAIN-CONTAINING PROTEIN"/>
    <property type="match status" value="1"/>
</dbReference>
<dbReference type="InterPro" id="IPR047926">
    <property type="entry name" value="Ni_dep_LarA"/>
</dbReference>
<gene>
    <name evidence="3" type="ORF">EDC39_11351</name>
</gene>
<comment type="caution">
    <text evidence="3">The sequence shown here is derived from an EMBL/GenBank/DDBJ whole genome shotgun (WGS) entry which is preliminary data.</text>
</comment>
<feature type="domain" description="Lactate racemase C-terminal" evidence="2">
    <location>
        <begin position="276"/>
        <end position="416"/>
    </location>
</feature>
<dbReference type="InterPro" id="IPR043166">
    <property type="entry name" value="LarA-like_C"/>
</dbReference>
<dbReference type="InterPro" id="IPR018657">
    <property type="entry name" value="LarA-like_N"/>
</dbReference>
<dbReference type="OrthoDB" id="9770545at2"/>
<feature type="domain" description="LarA-like N-terminal" evidence="1">
    <location>
        <begin position="8"/>
        <end position="199"/>
    </location>
</feature>
<dbReference type="Proteomes" id="UP000324159">
    <property type="component" value="Unassembled WGS sequence"/>
</dbReference>
<dbReference type="AlphaFoldDB" id="A0A5D3WH78"/>
<dbReference type="EMBL" id="VNIB01000013">
    <property type="protein sequence ID" value="TYO96661.1"/>
    <property type="molecule type" value="Genomic_DNA"/>
</dbReference>
<name>A0A5D3WH78_9BACT</name>
<dbReference type="GO" id="GO:0050043">
    <property type="term" value="F:lactate racemase activity"/>
    <property type="evidence" value="ECO:0007669"/>
    <property type="project" value="InterPro"/>
</dbReference>
<evidence type="ECO:0000259" key="2">
    <source>
        <dbReference type="Pfam" id="PF21113"/>
    </source>
</evidence>
<organism evidence="3 4">
    <name type="scientific">Geothermobacter ehrlichii</name>
    <dbReference type="NCBI Taxonomy" id="213224"/>
    <lineage>
        <taxon>Bacteria</taxon>
        <taxon>Pseudomonadati</taxon>
        <taxon>Thermodesulfobacteriota</taxon>
        <taxon>Desulfuromonadia</taxon>
        <taxon>Desulfuromonadales</taxon>
        <taxon>Geothermobacteraceae</taxon>
        <taxon>Geothermobacter</taxon>
    </lineage>
</organism>
<proteinExistence type="predicted"/>
<dbReference type="PANTHER" id="PTHR33171:SF17">
    <property type="entry name" value="LARA-LIKE N-TERMINAL DOMAIN-CONTAINING PROTEIN"/>
    <property type="match status" value="1"/>
</dbReference>